<dbReference type="PANTHER" id="PTHR36973:SF4">
    <property type="entry name" value="NODULATION PROTEIN"/>
    <property type="match status" value="1"/>
</dbReference>
<evidence type="ECO:0000313" key="5">
    <source>
        <dbReference type="EMBL" id="WNL20186.1"/>
    </source>
</evidence>
<dbReference type="InterPro" id="IPR001173">
    <property type="entry name" value="Glyco_trans_2-like"/>
</dbReference>
<gene>
    <name evidence="4" type="ORF">RJG51_07795</name>
    <name evidence="3" type="ORF">RJG52_00770</name>
    <name evidence="5" type="ORF">RJG53_05485</name>
    <name evidence="7" type="ORF">RJG55_00775</name>
    <name evidence="6" type="ORF">RJG56_05335</name>
    <name evidence="8" type="ORF">RJG57_10545</name>
</gene>
<reference evidence="7" key="1">
    <citation type="submission" date="2023-09" db="EMBL/GenBank/DDBJ databases">
        <title>Arcobacter tbilisiensis sp. nov. isolated from chicken meat in Tbilisi, Georgia.</title>
        <authorList>
            <person name="Matthias R."/>
            <person name="Zautner A.E."/>
        </authorList>
    </citation>
    <scope>NUCLEOTIDE SEQUENCE</scope>
    <source>
        <strain evidence="8">LEO 70</strain>
        <strain evidence="7">LEO 74</strain>
        <strain evidence="6">LEO 79</strain>
        <strain evidence="5">LEO 99</strain>
    </source>
</reference>
<dbReference type="InterPro" id="IPR006342">
    <property type="entry name" value="FkbM_mtfrase"/>
</dbReference>
<dbReference type="EMBL" id="CP134844">
    <property type="protein sequence ID" value="WNL12616.1"/>
    <property type="molecule type" value="Genomic_DNA"/>
</dbReference>
<dbReference type="EMBL" id="CP134852">
    <property type="protein sequence ID" value="WNL25473.1"/>
    <property type="molecule type" value="Genomic_DNA"/>
</dbReference>
<dbReference type="GO" id="GO:0032259">
    <property type="term" value="P:methylation"/>
    <property type="evidence" value="ECO:0007669"/>
    <property type="project" value="UniProtKB-KW"/>
</dbReference>
<feature type="domain" description="Methyltransferase FkbM" evidence="2">
    <location>
        <begin position="325"/>
        <end position="486"/>
    </location>
</feature>
<dbReference type="Gene3D" id="3.40.50.150">
    <property type="entry name" value="Vaccinia Virus protein VP39"/>
    <property type="match status" value="1"/>
</dbReference>
<keyword evidence="7" id="KW-0489">Methyltransferase</keyword>
<dbReference type="EMBL" id="CP134849">
    <property type="protein sequence ID" value="WNL20186.1"/>
    <property type="molecule type" value="Genomic_DNA"/>
</dbReference>
<name>A0AA96DAX6_9BACT</name>
<feature type="domain" description="Glycosyltransferase 2-like" evidence="1">
    <location>
        <begin position="11"/>
        <end position="128"/>
    </location>
</feature>
<evidence type="ECO:0000313" key="8">
    <source>
        <dbReference type="EMBL" id="WNL25473.1"/>
    </source>
</evidence>
<dbReference type="PANTHER" id="PTHR36973">
    <property type="entry name" value="SLL1456 PROTEIN-RELATED"/>
    <property type="match status" value="1"/>
</dbReference>
<evidence type="ECO:0000313" key="3">
    <source>
        <dbReference type="EMBL" id="WNL12616.1"/>
    </source>
</evidence>
<dbReference type="InterPro" id="IPR029063">
    <property type="entry name" value="SAM-dependent_MTases_sf"/>
</dbReference>
<dbReference type="InterPro" id="IPR029044">
    <property type="entry name" value="Nucleotide-diphossugar_trans"/>
</dbReference>
<dbReference type="SUPFAM" id="SSF53448">
    <property type="entry name" value="Nucleotide-diphospho-sugar transferases"/>
    <property type="match status" value="1"/>
</dbReference>
<dbReference type="AlphaFoldDB" id="A0AA96DAX6"/>
<dbReference type="Pfam" id="PF05050">
    <property type="entry name" value="Methyltransf_21"/>
    <property type="match status" value="1"/>
</dbReference>
<dbReference type="GO" id="GO:0008171">
    <property type="term" value="F:O-methyltransferase activity"/>
    <property type="evidence" value="ECO:0007669"/>
    <property type="project" value="TreeGrafter"/>
</dbReference>
<proteinExistence type="predicted"/>
<evidence type="ECO:0000259" key="2">
    <source>
        <dbReference type="Pfam" id="PF05050"/>
    </source>
</evidence>
<dbReference type="NCBIfam" id="TIGR01444">
    <property type="entry name" value="fkbM_fam"/>
    <property type="match status" value="1"/>
</dbReference>
<dbReference type="SUPFAM" id="SSF53335">
    <property type="entry name" value="S-adenosyl-L-methionine-dependent methyltransferases"/>
    <property type="match status" value="1"/>
</dbReference>
<evidence type="ECO:0000313" key="4">
    <source>
        <dbReference type="EMBL" id="WNL13933.1"/>
    </source>
</evidence>
<dbReference type="Gene3D" id="3.90.550.10">
    <property type="entry name" value="Spore Coat Polysaccharide Biosynthesis Protein SpsA, Chain A"/>
    <property type="match status" value="1"/>
</dbReference>
<dbReference type="Pfam" id="PF00535">
    <property type="entry name" value="Glycos_transf_2"/>
    <property type="match status" value="1"/>
</dbReference>
<dbReference type="EMBL" id="CP134851">
    <property type="protein sequence ID" value="WNL23635.1"/>
    <property type="molecule type" value="Genomic_DNA"/>
</dbReference>
<evidence type="ECO:0000259" key="1">
    <source>
        <dbReference type="Pfam" id="PF00535"/>
    </source>
</evidence>
<evidence type="ECO:0000313" key="7">
    <source>
        <dbReference type="EMBL" id="WNL23635.1"/>
    </source>
</evidence>
<keyword evidence="7" id="KW-0808">Transferase</keyword>
<dbReference type="CDD" id="cd06433">
    <property type="entry name" value="GT_2_WfgS_like"/>
    <property type="match status" value="1"/>
</dbReference>
<protein>
    <submittedName>
        <fullName evidence="7">FkbM family methyltransferase</fullName>
    </submittedName>
</protein>
<organism evidence="7">
    <name type="scientific">Arcobacter sp. AZ-2023</name>
    <dbReference type="NCBI Taxonomy" id="3074453"/>
    <lineage>
        <taxon>Bacteria</taxon>
        <taxon>Pseudomonadati</taxon>
        <taxon>Campylobacterota</taxon>
        <taxon>Epsilonproteobacteria</taxon>
        <taxon>Campylobacterales</taxon>
        <taxon>Arcobacteraceae</taxon>
        <taxon>Arcobacter</taxon>
    </lineage>
</organism>
<dbReference type="EMBL" id="CP134850">
    <property type="protein sequence ID" value="WNL22328.1"/>
    <property type="molecule type" value="Genomic_DNA"/>
</dbReference>
<accession>A0AA96DAX6</accession>
<sequence length="648" mass="75585">MNELKSYPKITIVTPNYNCEKYLEKTILSVINQNYPNLEYIIIDGGSNDSSVEIIKKYENYLTYWISEPDNGMYEAIQKGFDKSTGEIMAWINSDDMYHKNSFFTVADIFSNFKQVSWLTGANTYYDEFDRTIYVKHSYGHNKYSMFLQPELYIQQESTFWRRELWEKAGSKLATSLKYAGDFELWLRFNKYSQIYITDSLIGGFRYRKNQTTQLYMHIYIQEALECLKKAKKDFSFFESKIFDEIIKLKAELSFNQKKDSLEKLKHLSRENEKIKFSNKEQKFILEGNTMNNILHKITNRRNTMKDFLEFMKFELEFYPEVIFDVGAANGTNHIYEIFPESHIVLFEPVSEFLPYMEDIKSKYKRVSIETCALGSKNGTININVHPDLVGSSIYLEDEESNVNGESREVEIKTINSLIEKYNLKESSNTLLKIDVQGAEIDVLKGAEDILENIDLVILETSFFNFFNNNILIADIINYMDSKGFIIYDIFDFINRPLDGALAQVDLAFVQKKSKFKEAQIFATKEQRYELNEALNIKKKSNSIINKNDKIFLDNLNNLILKINQLKTLNYNYIIYGNGNIGKIIQALAQDKIIGYVDISDASNHPSNLKNIKFDKIIISVLGREDEIIKYLVEDLKIARDKIITLDL</sequence>
<dbReference type="EMBL" id="CP134845">
    <property type="protein sequence ID" value="WNL13933.1"/>
    <property type="molecule type" value="Genomic_DNA"/>
</dbReference>
<evidence type="ECO:0000313" key="6">
    <source>
        <dbReference type="EMBL" id="WNL22328.1"/>
    </source>
</evidence>
<reference evidence="3" key="2">
    <citation type="submission" date="2023-09" db="EMBL/GenBank/DDBJ databases">
        <title>Characterization of Arcobacter Isolates from Retail Chicken Sold in Supermarkets in Tbilisi, Georgia.</title>
        <authorList>
            <person name="Matthias R."/>
            <person name="Zautner A.E."/>
        </authorList>
    </citation>
    <scope>NUCLEOTIDE SEQUENCE</scope>
    <source>
        <strain evidence="4">LEO 108</strain>
        <strain evidence="3">LEO 109</strain>
    </source>
</reference>
<dbReference type="InterPro" id="IPR053188">
    <property type="entry name" value="FkbM_Methyltransferase"/>
</dbReference>